<sequence length="68" mass="7203">MKSRELTRSPEGASTGGLNIGVEGAEEALANPEPWEPWETKLVVWSIGIGLVSLAVLGTIINMTILAK</sequence>
<keyword evidence="2" id="KW-0472">Membrane</keyword>
<evidence type="ECO:0000256" key="2">
    <source>
        <dbReference type="SAM" id="Phobius"/>
    </source>
</evidence>
<evidence type="ECO:0000313" key="3">
    <source>
        <dbReference type="EMBL" id="VAX18585.1"/>
    </source>
</evidence>
<reference evidence="3" key="1">
    <citation type="submission" date="2018-06" db="EMBL/GenBank/DDBJ databases">
        <authorList>
            <person name="Zhirakovskaya E."/>
        </authorList>
    </citation>
    <scope>NUCLEOTIDE SEQUENCE</scope>
</reference>
<keyword evidence="2" id="KW-0812">Transmembrane</keyword>
<feature type="transmembrane region" description="Helical" evidence="2">
    <location>
        <begin position="42"/>
        <end position="67"/>
    </location>
</feature>
<keyword evidence="2" id="KW-1133">Transmembrane helix</keyword>
<dbReference type="AlphaFoldDB" id="A0A3B1CIJ0"/>
<gene>
    <name evidence="3" type="ORF">MNBD_NITROSPINAE03-1395</name>
</gene>
<accession>A0A3B1CIJ0</accession>
<feature type="region of interest" description="Disordered" evidence="1">
    <location>
        <begin position="1"/>
        <end position="21"/>
    </location>
</feature>
<proteinExistence type="predicted"/>
<evidence type="ECO:0000256" key="1">
    <source>
        <dbReference type="SAM" id="MobiDB-lite"/>
    </source>
</evidence>
<protein>
    <submittedName>
        <fullName evidence="3">Uncharacterized protein</fullName>
    </submittedName>
</protein>
<organism evidence="3">
    <name type="scientific">hydrothermal vent metagenome</name>
    <dbReference type="NCBI Taxonomy" id="652676"/>
    <lineage>
        <taxon>unclassified sequences</taxon>
        <taxon>metagenomes</taxon>
        <taxon>ecological metagenomes</taxon>
    </lineage>
</organism>
<name>A0A3B1CIJ0_9ZZZZ</name>
<dbReference type="EMBL" id="UOGB01000117">
    <property type="protein sequence ID" value="VAX18585.1"/>
    <property type="molecule type" value="Genomic_DNA"/>
</dbReference>